<evidence type="ECO:0000313" key="2">
    <source>
        <dbReference type="Proteomes" id="UP000063789"/>
    </source>
</evidence>
<dbReference type="KEGG" id="goq:ACH46_06095"/>
<keyword evidence="2" id="KW-1185">Reference proteome</keyword>
<dbReference type="STRING" id="1136941.ACH46_06095"/>
<organism evidence="1 2">
    <name type="scientific">Gordonia phthalatica</name>
    <dbReference type="NCBI Taxonomy" id="1136941"/>
    <lineage>
        <taxon>Bacteria</taxon>
        <taxon>Bacillati</taxon>
        <taxon>Actinomycetota</taxon>
        <taxon>Actinomycetes</taxon>
        <taxon>Mycobacteriales</taxon>
        <taxon>Gordoniaceae</taxon>
        <taxon>Gordonia</taxon>
    </lineage>
</organism>
<protein>
    <submittedName>
        <fullName evidence="1">Uncharacterized protein</fullName>
    </submittedName>
</protein>
<sequence length="139" mass="15191">MKFYRINESATANAESTALNDAGQTIAATFTFDRTISRELMGKNGIFGVTRAVADEFTSHGFTGFEIGQAECAVSEEAEDSQSVSPPDLVLFNVVGKFLHDDFAIGPLNLVTASERAYELMTERDPETATWATEIRVDQ</sequence>
<dbReference type="PATRIC" id="fig|1136941.3.peg.1247"/>
<accession>A0A0N9MPM7</accession>
<dbReference type="EMBL" id="CP011853">
    <property type="protein sequence ID" value="ALG84156.1"/>
    <property type="molecule type" value="Genomic_DNA"/>
</dbReference>
<dbReference type="AlphaFoldDB" id="A0A0N9MPM7"/>
<reference evidence="2" key="1">
    <citation type="submission" date="2015-06" db="EMBL/GenBank/DDBJ databases">
        <title>Complete genome sequence and metabolic analysis of phthalate degradation pathway in Gordonia sp. QH-11.</title>
        <authorList>
            <person name="Jin D."/>
            <person name="Kong X."/>
            <person name="Bai Z."/>
        </authorList>
    </citation>
    <scope>NUCLEOTIDE SEQUENCE [LARGE SCALE GENOMIC DNA]</scope>
    <source>
        <strain evidence="2">QH-11</strain>
    </source>
</reference>
<evidence type="ECO:0000313" key="1">
    <source>
        <dbReference type="EMBL" id="ALG84156.1"/>
    </source>
</evidence>
<dbReference type="Proteomes" id="UP000063789">
    <property type="component" value="Chromosome"/>
</dbReference>
<proteinExistence type="predicted"/>
<dbReference type="OrthoDB" id="10013572at2"/>
<gene>
    <name evidence="1" type="ORF">ACH46_06095</name>
</gene>
<dbReference type="RefSeq" id="WP_062392130.1">
    <property type="nucleotide sequence ID" value="NZ_CP011853.1"/>
</dbReference>
<reference evidence="1 2" key="2">
    <citation type="journal article" date="2017" name="Int. J. Syst. Evol. Microbiol.">
        <title>Gordonia phthalatica sp. nov., a di-n-butyl phthalate-degrading bacterium isolated from activated sludge.</title>
        <authorList>
            <person name="Jin D."/>
            <person name="Kong X."/>
            <person name="Jia M."/>
            <person name="Yu X."/>
            <person name="Wang X."/>
            <person name="Zhuang X."/>
            <person name="Deng Y."/>
            <person name="Bai Z."/>
        </authorList>
    </citation>
    <scope>NUCLEOTIDE SEQUENCE [LARGE SCALE GENOMIC DNA]</scope>
    <source>
        <strain evidence="1 2">QH-11</strain>
    </source>
</reference>
<name>A0A0N9MPM7_9ACTN</name>